<dbReference type="PANTHER" id="PTHR30032:SF4">
    <property type="entry name" value="AMIDASE ENHANCER"/>
    <property type="match status" value="1"/>
</dbReference>
<dbReference type="RefSeq" id="WP_379866557.1">
    <property type="nucleotide sequence ID" value="NZ_JBHTBW010000056.1"/>
</dbReference>
<reference evidence="2" key="1">
    <citation type="journal article" date="2019" name="Int. J. Syst. Evol. Microbiol.">
        <title>The Global Catalogue of Microorganisms (GCM) 10K type strain sequencing project: providing services to taxonomists for standard genome sequencing and annotation.</title>
        <authorList>
            <consortium name="The Broad Institute Genomics Platform"/>
            <consortium name="The Broad Institute Genome Sequencing Center for Infectious Disease"/>
            <person name="Wu L."/>
            <person name="Ma J."/>
        </authorList>
    </citation>
    <scope>NUCLEOTIDE SEQUENCE [LARGE SCALE GENOMIC DNA]</scope>
    <source>
        <strain evidence="2">CGMCC 1.12942</strain>
    </source>
</reference>
<dbReference type="Gene3D" id="3.40.50.12090">
    <property type="match status" value="1"/>
</dbReference>
<dbReference type="InterPro" id="IPR051922">
    <property type="entry name" value="Bact_Sporulation_Assoc"/>
</dbReference>
<gene>
    <name evidence="1" type="ORF">ACFQNG_15995</name>
</gene>
<protein>
    <submittedName>
        <fullName evidence="1">Cell wall-binding repeat-containing protein</fullName>
    </submittedName>
</protein>
<dbReference type="InterPro" id="IPR007253">
    <property type="entry name" value="Cell_wall-bd_2"/>
</dbReference>
<evidence type="ECO:0000313" key="2">
    <source>
        <dbReference type="Proteomes" id="UP001596500"/>
    </source>
</evidence>
<dbReference type="EMBL" id="JBHTBW010000056">
    <property type="protein sequence ID" value="MFC7442581.1"/>
    <property type="molecule type" value="Genomic_DNA"/>
</dbReference>
<proteinExistence type="predicted"/>
<comment type="caution">
    <text evidence="1">The sequence shown here is derived from an EMBL/GenBank/DDBJ whole genome shotgun (WGS) entry which is preliminary data.</text>
</comment>
<organism evidence="1 2">
    <name type="scientific">Laceyella putida</name>
    <dbReference type="NCBI Taxonomy" id="110101"/>
    <lineage>
        <taxon>Bacteria</taxon>
        <taxon>Bacillati</taxon>
        <taxon>Bacillota</taxon>
        <taxon>Bacilli</taxon>
        <taxon>Bacillales</taxon>
        <taxon>Thermoactinomycetaceae</taxon>
        <taxon>Laceyella</taxon>
    </lineage>
</organism>
<keyword evidence="2" id="KW-1185">Reference proteome</keyword>
<evidence type="ECO:0000313" key="1">
    <source>
        <dbReference type="EMBL" id="MFC7442581.1"/>
    </source>
</evidence>
<accession>A0ABW2RP69</accession>
<dbReference type="Pfam" id="PF04122">
    <property type="entry name" value="CW_binding_2"/>
    <property type="match status" value="3"/>
</dbReference>
<name>A0ABW2RP69_9BACL</name>
<dbReference type="PANTHER" id="PTHR30032">
    <property type="entry name" value="N-ACETYLMURAMOYL-L-ALANINE AMIDASE-RELATED"/>
    <property type="match status" value="1"/>
</dbReference>
<sequence length="527" mass="58367">METKIQHILERIKEQEKSVSKANEAQVVEVLHYNGMVDHYTTHVYRFSVKEPGELTTQMNHIGVFATLYDKDFNKHSLWGYLPVGEYTLVVTKNFTEPDEELDYEVNISGALFTAFSTDEPTLDVTGFPSHNPRLSRMNPEIALEGTTDADQVFVEQNHTDIIDLTSPTFRKWVSVEPAVNRFDFYASSSASKNWVVATYFPVWPGVERLDGKDRYEVSTRVSWELKRYLGERLDTIVLARGDVFSDALSASSLHWHLDYPYVAEHPYLGTHPVLLTTPSALPESVKTHIKILAPRKAIILGGTDSVSTHIVFQLKKLGVSEVVRLDGKDRFEVSAKAALQSLSGAGSATAYVTNGLIYSDALSASGYAGAGKPLLLVQKDRIPETVANVVKNRVINEFVIVGGPSSVSDGVIAQIKKLNPSASVLRIGGANRFEVSTNMAKYHFNNKKISNIKLARGDVFADALTSSSLAGYEHGPILLTMPSKLDISVKNFISSHWYELDYVHILGGTDSVSSEIEHFIDGLIRD</sequence>
<dbReference type="Proteomes" id="UP001596500">
    <property type="component" value="Unassembled WGS sequence"/>
</dbReference>